<organism evidence="1 2">
    <name type="scientific">Lasius platythorax</name>
    <dbReference type="NCBI Taxonomy" id="488582"/>
    <lineage>
        <taxon>Eukaryota</taxon>
        <taxon>Metazoa</taxon>
        <taxon>Ecdysozoa</taxon>
        <taxon>Arthropoda</taxon>
        <taxon>Hexapoda</taxon>
        <taxon>Insecta</taxon>
        <taxon>Pterygota</taxon>
        <taxon>Neoptera</taxon>
        <taxon>Endopterygota</taxon>
        <taxon>Hymenoptera</taxon>
        <taxon>Apocrita</taxon>
        <taxon>Aculeata</taxon>
        <taxon>Formicoidea</taxon>
        <taxon>Formicidae</taxon>
        <taxon>Formicinae</taxon>
        <taxon>Lasius</taxon>
        <taxon>Lasius</taxon>
    </lineage>
</organism>
<dbReference type="EMBL" id="OZ034825">
    <property type="protein sequence ID" value="CAL1680592.1"/>
    <property type="molecule type" value="Genomic_DNA"/>
</dbReference>
<sequence length="97" mass="10974">MEQSIKPSFFVGSAVGSVDSASIGSQANYGRSHCLRYIIRWRSEVSFSSLRFRGEYDQLFVADAVFEGRSGRKKKEARGWAEEAPANLPWDFLAFFL</sequence>
<proteinExistence type="predicted"/>
<name>A0AAV2NMC0_9HYME</name>
<accession>A0AAV2NMC0</accession>
<reference evidence="1" key="1">
    <citation type="submission" date="2024-04" db="EMBL/GenBank/DDBJ databases">
        <authorList>
            <consortium name="Molecular Ecology Group"/>
        </authorList>
    </citation>
    <scope>NUCLEOTIDE SEQUENCE</scope>
</reference>
<evidence type="ECO:0000313" key="1">
    <source>
        <dbReference type="EMBL" id="CAL1680592.1"/>
    </source>
</evidence>
<keyword evidence="2" id="KW-1185">Reference proteome</keyword>
<gene>
    <name evidence="1" type="ORF">LPLAT_LOCUS6588</name>
</gene>
<evidence type="ECO:0000313" key="2">
    <source>
        <dbReference type="Proteomes" id="UP001497644"/>
    </source>
</evidence>
<protein>
    <submittedName>
        <fullName evidence="1">Uncharacterized protein</fullName>
    </submittedName>
</protein>
<dbReference type="Proteomes" id="UP001497644">
    <property type="component" value="Chromosome 2"/>
</dbReference>
<dbReference type="AlphaFoldDB" id="A0AAV2NMC0"/>